<proteinExistence type="predicted"/>
<reference evidence="2 3" key="1">
    <citation type="submission" date="2022-10" db="EMBL/GenBank/DDBJ databases">
        <title>Paucibacter sp. hw1 Genome sequencing.</title>
        <authorList>
            <person name="Park S."/>
        </authorList>
    </citation>
    <scope>NUCLEOTIDE SEQUENCE [LARGE SCALE GENOMIC DNA]</scope>
    <source>
        <strain evidence="3">hw1</strain>
    </source>
</reference>
<gene>
    <name evidence="2" type="ORF">PRZ03_14760</name>
</gene>
<feature type="compositionally biased region" description="Polar residues" evidence="1">
    <location>
        <begin position="17"/>
        <end position="29"/>
    </location>
</feature>
<feature type="region of interest" description="Disordered" evidence="1">
    <location>
        <begin position="1"/>
        <end position="32"/>
    </location>
</feature>
<dbReference type="Proteomes" id="UP001221189">
    <property type="component" value="Unassembled WGS sequence"/>
</dbReference>
<sequence>MAEEAIHSAAQEDHGMDSSNFPGTRSASNAPRLPARRQALDQDQVQGQSVEQACRVLVLESDEAAQRSLVGAIEGQVFAGRELQLLVVATPKALMEALDATQEFAAVILNAEYQSSLVGQALVEYIRDIHQMRDCSILLTAAAPFLSCNRSRIEGEFLSRYAVSDLRAECRKLDVEGRSALLQASIEASLIKRCA</sequence>
<evidence type="ECO:0008006" key="4">
    <source>
        <dbReference type="Google" id="ProtNLM"/>
    </source>
</evidence>
<name>A0ABT5KFX8_9BURK</name>
<accession>A0ABT5KFX8</accession>
<evidence type="ECO:0000313" key="3">
    <source>
        <dbReference type="Proteomes" id="UP001221189"/>
    </source>
</evidence>
<organism evidence="2 3">
    <name type="scientific">Roseateles albus</name>
    <dbReference type="NCBI Taxonomy" id="2987525"/>
    <lineage>
        <taxon>Bacteria</taxon>
        <taxon>Pseudomonadati</taxon>
        <taxon>Pseudomonadota</taxon>
        <taxon>Betaproteobacteria</taxon>
        <taxon>Burkholderiales</taxon>
        <taxon>Sphaerotilaceae</taxon>
        <taxon>Roseateles</taxon>
    </lineage>
</organism>
<feature type="compositionally biased region" description="Basic and acidic residues" evidence="1">
    <location>
        <begin position="1"/>
        <end position="16"/>
    </location>
</feature>
<evidence type="ECO:0000256" key="1">
    <source>
        <dbReference type="SAM" id="MobiDB-lite"/>
    </source>
</evidence>
<dbReference type="EMBL" id="JAQQXT010000008">
    <property type="protein sequence ID" value="MDC8772843.1"/>
    <property type="molecule type" value="Genomic_DNA"/>
</dbReference>
<evidence type="ECO:0000313" key="2">
    <source>
        <dbReference type="EMBL" id="MDC8772843.1"/>
    </source>
</evidence>
<dbReference type="RefSeq" id="WP_273601001.1">
    <property type="nucleotide sequence ID" value="NZ_JAQQXT010000008.1"/>
</dbReference>
<comment type="caution">
    <text evidence="2">The sequence shown here is derived from an EMBL/GenBank/DDBJ whole genome shotgun (WGS) entry which is preliminary data.</text>
</comment>
<keyword evidence="3" id="KW-1185">Reference proteome</keyword>
<protein>
    <recommendedName>
        <fullName evidence="4">Response regulatory domain-containing protein</fullName>
    </recommendedName>
</protein>